<dbReference type="Proteomes" id="UP001062901">
    <property type="component" value="Unassembled WGS sequence"/>
</dbReference>
<sequence>MPRTKPFQTVLSEAVVDLRRYGYDSKARLQKWVRDLRRAARGMVGSDAALEAEIKRALQQSYRQQVTGGLLARKHGIPAYTIKKLSPTLQRELSRRTQASVDLIRLNRTKSIEETLQRFSGWATAQNPGSAADEQLRPLKTSLSKPIRSLPFEKRRVIIDQTAKLNSNLNYLTATNNKAIAVEWYANPDRLNYNHRKEHLERNGKIYALTDGWAYQKGFITKGAGLYEDIDGFGVLPFCSCRGRYLYHLDQIPDDMLTDKARAALKNT</sequence>
<name>A0ABQ0NZM5_9PROT</name>
<proteinExistence type="predicted"/>
<comment type="caution">
    <text evidence="1">The sequence shown here is derived from an EMBL/GenBank/DDBJ whole genome shotgun (WGS) entry which is preliminary data.</text>
</comment>
<evidence type="ECO:0000313" key="2">
    <source>
        <dbReference type="Proteomes" id="UP001062901"/>
    </source>
</evidence>
<organism evidence="1 2">
    <name type="scientific">Saccharibacter floricola DSM 15669</name>
    <dbReference type="NCBI Taxonomy" id="1123227"/>
    <lineage>
        <taxon>Bacteria</taxon>
        <taxon>Pseudomonadati</taxon>
        <taxon>Pseudomonadota</taxon>
        <taxon>Alphaproteobacteria</taxon>
        <taxon>Acetobacterales</taxon>
        <taxon>Acetobacteraceae</taxon>
        <taxon>Saccharibacter</taxon>
    </lineage>
</organism>
<gene>
    <name evidence="1" type="ORF">AA15669_1397</name>
</gene>
<evidence type="ECO:0008006" key="3">
    <source>
        <dbReference type="Google" id="ProtNLM"/>
    </source>
</evidence>
<keyword evidence="2" id="KW-1185">Reference proteome</keyword>
<dbReference type="EMBL" id="BAQD01000033">
    <property type="protein sequence ID" value="GBQ07484.1"/>
    <property type="molecule type" value="Genomic_DNA"/>
</dbReference>
<protein>
    <recommendedName>
        <fullName evidence="3">Phage head morphogenesis domain-containing protein</fullName>
    </recommendedName>
</protein>
<dbReference type="RefSeq" id="WP_018981041.1">
    <property type="nucleotide sequence ID" value="NZ_BAQD01000033.1"/>
</dbReference>
<reference evidence="1" key="1">
    <citation type="submission" date="2013-04" db="EMBL/GenBank/DDBJ databases">
        <title>The genome sequencing project of 58 acetic acid bacteria.</title>
        <authorList>
            <person name="Okamoto-Kainuma A."/>
            <person name="Ishikawa M."/>
            <person name="Umino S."/>
            <person name="Koizumi Y."/>
            <person name="Shiwa Y."/>
            <person name="Yoshikawa H."/>
            <person name="Matsutani M."/>
            <person name="Matsushita K."/>
        </authorList>
    </citation>
    <scope>NUCLEOTIDE SEQUENCE</scope>
    <source>
        <strain evidence="1">DSM 15669</strain>
    </source>
</reference>
<accession>A0ABQ0NZM5</accession>
<evidence type="ECO:0000313" key="1">
    <source>
        <dbReference type="EMBL" id="GBQ07484.1"/>
    </source>
</evidence>